<keyword evidence="2" id="KW-1185">Reference proteome</keyword>
<reference evidence="1 2" key="1">
    <citation type="submission" date="2024-08" db="EMBL/GenBank/DDBJ databases">
        <authorList>
            <person name="Cucini C."/>
            <person name="Frati F."/>
        </authorList>
    </citation>
    <scope>NUCLEOTIDE SEQUENCE [LARGE SCALE GENOMIC DNA]</scope>
</reference>
<dbReference type="EMBL" id="CAXLJM020000007">
    <property type="protein sequence ID" value="CAL8071991.1"/>
    <property type="molecule type" value="Genomic_DNA"/>
</dbReference>
<dbReference type="Proteomes" id="UP001642540">
    <property type="component" value="Unassembled WGS sequence"/>
</dbReference>
<evidence type="ECO:0000313" key="1">
    <source>
        <dbReference type="EMBL" id="CAL8071991.1"/>
    </source>
</evidence>
<gene>
    <name evidence="1" type="ORF">ODALV1_LOCUS1949</name>
</gene>
<proteinExistence type="predicted"/>
<sequence length="188" mass="21208">MISLNMMTGESVVKTGRRLRRHRQKLLDTYRLRARRLVCCRTQLSLLCGVQQDKVNLLSEKESDFPHRQENKSRVVDQFTVCSSTSSIIDSCKVIVAAVGQCVDCSSEDSCYCCHCCCYSHCALESFSECENSIVLLEDSGATNTVVSLLSSSYFSLDPNWKICRKGEISSDDDDDEFGMTEWQVPRT</sequence>
<organism evidence="1 2">
    <name type="scientific">Orchesella dallaii</name>
    <dbReference type="NCBI Taxonomy" id="48710"/>
    <lineage>
        <taxon>Eukaryota</taxon>
        <taxon>Metazoa</taxon>
        <taxon>Ecdysozoa</taxon>
        <taxon>Arthropoda</taxon>
        <taxon>Hexapoda</taxon>
        <taxon>Collembola</taxon>
        <taxon>Entomobryomorpha</taxon>
        <taxon>Entomobryoidea</taxon>
        <taxon>Orchesellidae</taxon>
        <taxon>Orchesellinae</taxon>
        <taxon>Orchesella</taxon>
    </lineage>
</organism>
<comment type="caution">
    <text evidence="1">The sequence shown here is derived from an EMBL/GenBank/DDBJ whole genome shotgun (WGS) entry which is preliminary data.</text>
</comment>
<accession>A0ABP1PNE0</accession>
<name>A0ABP1PNE0_9HEXA</name>
<protein>
    <submittedName>
        <fullName evidence="1">Uncharacterized protein</fullName>
    </submittedName>
</protein>
<evidence type="ECO:0000313" key="2">
    <source>
        <dbReference type="Proteomes" id="UP001642540"/>
    </source>
</evidence>